<dbReference type="PROSITE" id="PS00941">
    <property type="entry name" value="CARBOXYLESTERASE_B_2"/>
    <property type="match status" value="1"/>
</dbReference>
<keyword evidence="3" id="KW-0732">Signal</keyword>
<evidence type="ECO:0000313" key="5">
    <source>
        <dbReference type="EMBL" id="RKO86112.1"/>
    </source>
</evidence>
<dbReference type="GO" id="GO:0016787">
    <property type="term" value="F:hydrolase activity"/>
    <property type="evidence" value="ECO:0007669"/>
    <property type="project" value="UniProtKB-KW"/>
</dbReference>
<name>A0A4P9W2X5_9FUNG</name>
<organism evidence="5 6">
    <name type="scientific">Blyttiomyces helicus</name>
    <dbReference type="NCBI Taxonomy" id="388810"/>
    <lineage>
        <taxon>Eukaryota</taxon>
        <taxon>Fungi</taxon>
        <taxon>Fungi incertae sedis</taxon>
        <taxon>Chytridiomycota</taxon>
        <taxon>Chytridiomycota incertae sedis</taxon>
        <taxon>Chytridiomycetes</taxon>
        <taxon>Chytridiomycetes incertae sedis</taxon>
        <taxon>Blyttiomyces</taxon>
    </lineage>
</organism>
<sequence>MKSIIHLLPFAFLLAQVSLGDCTPPPTTNPTILTALGNIEGTLCANHHAVAQYLGIPSAQPPVGQRRWRPPQPIVEKYFGGTLKAFAPGAQCPQVPNPAIPIPQSEDCLFLNVYAPVRASAELLPVRVWVHGGGFTLGSGILYLGCTNANDTDSTALRWVQANIKSFGGDPTKVLLNGQSAGAASSFIQMIVPSSAGLFSAVATESGAGIPLSTLPEAYNFGQIWAARLNCTQTDPAAQLACLDTKNATDTVTATGILQGIDFITWGEPNATAFKPCVDGTLIPMQPSEAIEKGAFNKLLPTLESQYSQAGTADLLLPGENPNIGIAAALVTDAYFLCTHYRIHKALQAAGVPYFAYRYSQIIANPNCSGGPSPHLGASHTFEVPFVFGSEIVPNCAFTKQEQGLATAWQASYASLAATGVPSAGAGAWPRFPAFVELKAPFSLAPVNLTAEYDA</sequence>
<dbReference type="PANTHER" id="PTHR11559">
    <property type="entry name" value="CARBOXYLESTERASE"/>
    <property type="match status" value="1"/>
</dbReference>
<dbReference type="InterPro" id="IPR050309">
    <property type="entry name" value="Type-B_Carboxylest/Lipase"/>
</dbReference>
<feature type="non-terminal residue" evidence="5">
    <location>
        <position position="455"/>
    </location>
</feature>
<dbReference type="Pfam" id="PF00135">
    <property type="entry name" value="COesterase"/>
    <property type="match status" value="3"/>
</dbReference>
<dbReference type="AlphaFoldDB" id="A0A4P9W2X5"/>
<evidence type="ECO:0000259" key="4">
    <source>
        <dbReference type="Pfam" id="PF00135"/>
    </source>
</evidence>
<keyword evidence="6" id="KW-1185">Reference proteome</keyword>
<feature type="domain" description="Carboxylesterase type B" evidence="4">
    <location>
        <begin position="155"/>
        <end position="299"/>
    </location>
</feature>
<reference evidence="6" key="1">
    <citation type="journal article" date="2018" name="Nat. Microbiol.">
        <title>Leveraging single-cell genomics to expand the fungal tree of life.</title>
        <authorList>
            <person name="Ahrendt S.R."/>
            <person name="Quandt C.A."/>
            <person name="Ciobanu D."/>
            <person name="Clum A."/>
            <person name="Salamov A."/>
            <person name="Andreopoulos B."/>
            <person name="Cheng J.F."/>
            <person name="Woyke T."/>
            <person name="Pelin A."/>
            <person name="Henrissat B."/>
            <person name="Reynolds N.K."/>
            <person name="Benny G.L."/>
            <person name="Smith M.E."/>
            <person name="James T.Y."/>
            <person name="Grigoriev I.V."/>
        </authorList>
    </citation>
    <scope>NUCLEOTIDE SEQUENCE [LARGE SCALE GENOMIC DNA]</scope>
</reference>
<feature type="chain" id="PRO_5021040919" description="Carboxylic ester hydrolase" evidence="3">
    <location>
        <begin position="21"/>
        <end position="455"/>
    </location>
</feature>
<evidence type="ECO:0000256" key="3">
    <source>
        <dbReference type="RuleBase" id="RU361235"/>
    </source>
</evidence>
<dbReference type="InterPro" id="IPR019819">
    <property type="entry name" value="Carboxylesterase_B_CS"/>
</dbReference>
<evidence type="ECO:0000256" key="1">
    <source>
        <dbReference type="ARBA" id="ARBA00005964"/>
    </source>
</evidence>
<dbReference type="InterPro" id="IPR019826">
    <property type="entry name" value="Carboxylesterase_B_AS"/>
</dbReference>
<dbReference type="Proteomes" id="UP000269721">
    <property type="component" value="Unassembled WGS sequence"/>
</dbReference>
<dbReference type="EMBL" id="KZ998466">
    <property type="protein sequence ID" value="RKO86112.1"/>
    <property type="molecule type" value="Genomic_DNA"/>
</dbReference>
<proteinExistence type="inferred from homology"/>
<evidence type="ECO:0000256" key="2">
    <source>
        <dbReference type="ARBA" id="ARBA00022801"/>
    </source>
</evidence>
<dbReference type="InterPro" id="IPR029058">
    <property type="entry name" value="AB_hydrolase_fold"/>
</dbReference>
<evidence type="ECO:0000313" key="6">
    <source>
        <dbReference type="Proteomes" id="UP000269721"/>
    </source>
</evidence>
<feature type="domain" description="Carboxylesterase type B" evidence="4">
    <location>
        <begin position="29"/>
        <end position="143"/>
    </location>
</feature>
<protein>
    <recommendedName>
        <fullName evidence="3">Carboxylic ester hydrolase</fullName>
        <ecNumber evidence="3">3.1.1.-</ecNumber>
    </recommendedName>
</protein>
<dbReference type="EC" id="3.1.1.-" evidence="3"/>
<keyword evidence="2 3" id="KW-0378">Hydrolase</keyword>
<gene>
    <name evidence="5" type="ORF">BDK51DRAFT_33935</name>
</gene>
<feature type="signal peptide" evidence="3">
    <location>
        <begin position="1"/>
        <end position="20"/>
    </location>
</feature>
<comment type="similarity">
    <text evidence="1 3">Belongs to the type-B carboxylesterase/lipase family.</text>
</comment>
<dbReference type="SUPFAM" id="SSF53474">
    <property type="entry name" value="alpha/beta-Hydrolases"/>
    <property type="match status" value="1"/>
</dbReference>
<feature type="domain" description="Carboxylesterase type B" evidence="4">
    <location>
        <begin position="328"/>
        <end position="432"/>
    </location>
</feature>
<dbReference type="OrthoDB" id="408631at2759"/>
<dbReference type="Gene3D" id="3.40.50.1820">
    <property type="entry name" value="alpha/beta hydrolase"/>
    <property type="match status" value="3"/>
</dbReference>
<dbReference type="PROSITE" id="PS00122">
    <property type="entry name" value="CARBOXYLESTERASE_B_1"/>
    <property type="match status" value="1"/>
</dbReference>
<accession>A0A4P9W2X5</accession>
<dbReference type="InterPro" id="IPR002018">
    <property type="entry name" value="CarbesteraseB"/>
</dbReference>